<comment type="caution">
    <text evidence="2">The sequence shown here is derived from an EMBL/GenBank/DDBJ whole genome shotgun (WGS) entry which is preliminary data.</text>
</comment>
<name>A0A8J6TVN7_9FIRM</name>
<dbReference type="Gene3D" id="3.40.1350.10">
    <property type="match status" value="1"/>
</dbReference>
<dbReference type="PANTHER" id="PTHR34039">
    <property type="entry name" value="UPF0102 PROTEIN YRAN"/>
    <property type="match status" value="1"/>
</dbReference>
<reference evidence="2" key="1">
    <citation type="submission" date="2020-08" db="EMBL/GenBank/DDBJ databases">
        <title>Genome public.</title>
        <authorList>
            <person name="Liu C."/>
            <person name="Sun Q."/>
        </authorList>
    </citation>
    <scope>NUCLEOTIDE SEQUENCE</scope>
    <source>
        <strain evidence="2">NSJ-15</strain>
    </source>
</reference>
<evidence type="ECO:0000313" key="2">
    <source>
        <dbReference type="EMBL" id="MBC8611548.1"/>
    </source>
</evidence>
<accession>A0A8J6TVN7</accession>
<proteinExistence type="inferred from homology"/>
<evidence type="ECO:0000256" key="1">
    <source>
        <dbReference type="ARBA" id="ARBA00006738"/>
    </source>
</evidence>
<dbReference type="Proteomes" id="UP000632659">
    <property type="component" value="Unassembled WGS sequence"/>
</dbReference>
<sequence>MERHGWQILTRNYHIPDGEIDIVAQKGSTLAFVEVKARAEDTRYAAQDAVTPQKQKKLHRTALAYLAQYPCEYQPRFDLCEVYFTKDRRVLIRYLENAFEEDSGG</sequence>
<dbReference type="SUPFAM" id="SSF52980">
    <property type="entry name" value="Restriction endonuclease-like"/>
    <property type="match status" value="1"/>
</dbReference>
<dbReference type="EMBL" id="JACRTL010000006">
    <property type="protein sequence ID" value="MBC8611548.1"/>
    <property type="molecule type" value="Genomic_DNA"/>
</dbReference>
<dbReference type="PANTHER" id="PTHR34039:SF1">
    <property type="entry name" value="UPF0102 PROTEIN YRAN"/>
    <property type="match status" value="1"/>
</dbReference>
<dbReference type="InterPro" id="IPR011335">
    <property type="entry name" value="Restrct_endonuc-II-like"/>
</dbReference>
<dbReference type="GO" id="GO:0003676">
    <property type="term" value="F:nucleic acid binding"/>
    <property type="evidence" value="ECO:0007669"/>
    <property type="project" value="InterPro"/>
</dbReference>
<dbReference type="AlphaFoldDB" id="A0A8J6TVN7"/>
<dbReference type="RefSeq" id="WP_154825234.1">
    <property type="nucleotide sequence ID" value="NZ_JACRTL010000006.1"/>
</dbReference>
<comment type="similarity">
    <text evidence="1">Belongs to the UPF0102 family.</text>
</comment>
<organism evidence="2 3">
    <name type="scientific">Massiliimalia timonensis</name>
    <dbReference type="NCBI Taxonomy" id="1987501"/>
    <lineage>
        <taxon>Bacteria</taxon>
        <taxon>Bacillati</taxon>
        <taxon>Bacillota</taxon>
        <taxon>Clostridia</taxon>
        <taxon>Eubacteriales</taxon>
        <taxon>Oscillospiraceae</taxon>
        <taxon>Massiliimalia</taxon>
    </lineage>
</organism>
<keyword evidence="3" id="KW-1185">Reference proteome</keyword>
<dbReference type="InterPro" id="IPR011856">
    <property type="entry name" value="tRNA_endonuc-like_dom_sf"/>
</dbReference>
<gene>
    <name evidence="2" type="ORF">H8702_10615</name>
</gene>
<dbReference type="Pfam" id="PF02021">
    <property type="entry name" value="UPF0102"/>
    <property type="match status" value="1"/>
</dbReference>
<dbReference type="InterPro" id="IPR003509">
    <property type="entry name" value="UPF0102_YraN-like"/>
</dbReference>
<protein>
    <submittedName>
        <fullName evidence="2">YraN family protein</fullName>
    </submittedName>
</protein>
<evidence type="ECO:0000313" key="3">
    <source>
        <dbReference type="Proteomes" id="UP000632659"/>
    </source>
</evidence>